<proteinExistence type="predicted"/>
<comment type="caution">
    <text evidence="2">The sequence shown here is derived from an EMBL/GenBank/DDBJ whole genome shotgun (WGS) entry which is preliminary data.</text>
</comment>
<organism evidence="2 3">
    <name type="scientific">Musa balbisiana</name>
    <name type="common">Banana</name>
    <dbReference type="NCBI Taxonomy" id="52838"/>
    <lineage>
        <taxon>Eukaryota</taxon>
        <taxon>Viridiplantae</taxon>
        <taxon>Streptophyta</taxon>
        <taxon>Embryophyta</taxon>
        <taxon>Tracheophyta</taxon>
        <taxon>Spermatophyta</taxon>
        <taxon>Magnoliopsida</taxon>
        <taxon>Liliopsida</taxon>
        <taxon>Zingiberales</taxon>
        <taxon>Musaceae</taxon>
        <taxon>Musa</taxon>
    </lineage>
</organism>
<reference evidence="2 3" key="1">
    <citation type="journal article" date="2019" name="Nat. Plants">
        <title>Genome sequencing of Musa balbisiana reveals subgenome evolution and function divergence in polyploid bananas.</title>
        <authorList>
            <person name="Yao X."/>
        </authorList>
    </citation>
    <scope>NUCLEOTIDE SEQUENCE [LARGE SCALE GENOMIC DNA]</scope>
    <source>
        <strain evidence="3">cv. DH-PKW</strain>
        <tissue evidence="2">Leaves</tissue>
    </source>
</reference>
<dbReference type="STRING" id="52838.A0A4S8JQQ8"/>
<accession>A0A4S8JQQ8</accession>
<keyword evidence="3" id="KW-1185">Reference proteome</keyword>
<evidence type="ECO:0000313" key="3">
    <source>
        <dbReference type="Proteomes" id="UP000317650"/>
    </source>
</evidence>
<evidence type="ECO:0000313" key="2">
    <source>
        <dbReference type="EMBL" id="THU64272.1"/>
    </source>
</evidence>
<name>A0A4S8JQQ8_MUSBA</name>
<feature type="region of interest" description="Disordered" evidence="1">
    <location>
        <begin position="1"/>
        <end position="22"/>
    </location>
</feature>
<protein>
    <submittedName>
        <fullName evidence="2">Uncharacterized protein</fullName>
    </submittedName>
</protein>
<feature type="compositionally biased region" description="Polar residues" evidence="1">
    <location>
        <begin position="1"/>
        <end position="13"/>
    </location>
</feature>
<sequence length="140" mass="15381">MVSSIRTVRSASPRSALRSESEAGMATGAPLFRRASSHLARFPIPLLPSISLENPFVRCSSAVPSSIPCFSFGAYMELMAVPKKKFPLCTSAPTYCFMHQHVPVFFYEVTRCRHKKGLRNGPKALKPVPATGHKSLSPKF</sequence>
<dbReference type="AlphaFoldDB" id="A0A4S8JQQ8"/>
<dbReference type="Proteomes" id="UP000317650">
    <property type="component" value="Chromosome 1"/>
</dbReference>
<gene>
    <name evidence="2" type="ORF">C4D60_Mb01t24720</name>
</gene>
<dbReference type="EMBL" id="PYDT01000004">
    <property type="protein sequence ID" value="THU64272.1"/>
    <property type="molecule type" value="Genomic_DNA"/>
</dbReference>
<evidence type="ECO:0000256" key="1">
    <source>
        <dbReference type="SAM" id="MobiDB-lite"/>
    </source>
</evidence>